<dbReference type="GO" id="GO:0005840">
    <property type="term" value="C:ribosome"/>
    <property type="evidence" value="ECO:0007669"/>
    <property type="project" value="UniProtKB-KW"/>
</dbReference>
<evidence type="ECO:0000256" key="2">
    <source>
        <dbReference type="ARBA" id="ARBA00004924"/>
    </source>
</evidence>
<dbReference type="InterPro" id="IPR030971">
    <property type="entry name" value="N6_acetyl_AAC6"/>
</dbReference>
<keyword evidence="11" id="KW-0614">Plasmid</keyword>
<dbReference type="PANTHER" id="PTHR31438">
    <property type="entry name" value="LYSINE N-ACYLTRANSFERASE C17G9.06C-RELATED"/>
    <property type="match status" value="1"/>
</dbReference>
<dbReference type="NCBIfam" id="NF012165">
    <property type="entry name" value="AAC_6p_set_A"/>
    <property type="match status" value="1"/>
</dbReference>
<evidence type="ECO:0000256" key="1">
    <source>
        <dbReference type="ARBA" id="ARBA00003818"/>
    </source>
</evidence>
<evidence type="ECO:0000256" key="4">
    <source>
        <dbReference type="ARBA" id="ARBA00020586"/>
    </source>
</evidence>
<evidence type="ECO:0000256" key="8">
    <source>
        <dbReference type="ARBA" id="ARBA00031122"/>
    </source>
</evidence>
<evidence type="ECO:0000259" key="10">
    <source>
        <dbReference type="PROSITE" id="PS51186"/>
    </source>
</evidence>
<dbReference type="GO" id="GO:0016410">
    <property type="term" value="F:N-acyltransferase activity"/>
    <property type="evidence" value="ECO:0007669"/>
    <property type="project" value="TreeGrafter"/>
</dbReference>
<dbReference type="KEGG" id="cmp:Cha6605_6175"/>
<keyword evidence="7" id="KW-0012">Acyltransferase</keyword>
<keyword evidence="6" id="KW-0046">Antibiotic resistance</keyword>
<dbReference type="PROSITE" id="PS51186">
    <property type="entry name" value="GNAT"/>
    <property type="match status" value="1"/>
</dbReference>
<keyword evidence="12" id="KW-1185">Reference proteome</keyword>
<dbReference type="NCBIfam" id="TIGR04431">
    <property type="entry name" value="N6_acetyl_AAC6"/>
    <property type="match status" value="1"/>
</dbReference>
<comment type="subunit">
    <text evidence="3">Homodimer.</text>
</comment>
<evidence type="ECO:0000313" key="12">
    <source>
        <dbReference type="Proteomes" id="UP000010366"/>
    </source>
</evidence>
<dbReference type="SUPFAM" id="SSF55729">
    <property type="entry name" value="Acyl-CoA N-acyltransferases (Nat)"/>
    <property type="match status" value="1"/>
</dbReference>
<keyword evidence="5 11" id="KW-0808">Transferase</keyword>
<keyword evidence="11" id="KW-0687">Ribonucleoprotein</keyword>
<dbReference type="Pfam" id="PF13523">
    <property type="entry name" value="Acetyltransf_8"/>
    <property type="match status" value="1"/>
</dbReference>
<name>K9UQC3_CHAP6</name>
<dbReference type="FunFam" id="3.40.630.30:FF:000025">
    <property type="entry name" value="Aminoglycoside acetyltransferase"/>
    <property type="match status" value="1"/>
</dbReference>
<evidence type="ECO:0000256" key="7">
    <source>
        <dbReference type="ARBA" id="ARBA00023315"/>
    </source>
</evidence>
<evidence type="ECO:0000256" key="5">
    <source>
        <dbReference type="ARBA" id="ARBA00022679"/>
    </source>
</evidence>
<dbReference type="AlphaFoldDB" id="K9UQC3"/>
<dbReference type="GO" id="GO:0019290">
    <property type="term" value="P:siderophore biosynthetic process"/>
    <property type="evidence" value="ECO:0007669"/>
    <property type="project" value="InterPro"/>
</dbReference>
<dbReference type="Gene3D" id="3.40.630.30">
    <property type="match status" value="1"/>
</dbReference>
<gene>
    <name evidence="11" type="ORF">Cha6605_6175</name>
</gene>
<geneLocation type="plasmid" evidence="11 12">
    <name>pCHA6605.01</name>
</geneLocation>
<dbReference type="eggNOG" id="COG1670">
    <property type="taxonomic scope" value="Bacteria"/>
</dbReference>
<protein>
    <recommendedName>
        <fullName evidence="4">Lysine N-acyltransferase MbtK</fullName>
    </recommendedName>
    <alternativeName>
        <fullName evidence="9">AAC(6')-I</fullName>
    </alternativeName>
    <alternativeName>
        <fullName evidence="8">Mycobactin synthase protein K</fullName>
    </alternativeName>
</protein>
<dbReference type="PANTHER" id="PTHR31438:SF1">
    <property type="entry name" value="LYSINE N-ACYLTRANSFERASE C17G9.06C-RELATED"/>
    <property type="match status" value="1"/>
</dbReference>
<evidence type="ECO:0000313" key="11">
    <source>
        <dbReference type="EMBL" id="AFY97005.1"/>
    </source>
</evidence>
<evidence type="ECO:0000256" key="3">
    <source>
        <dbReference type="ARBA" id="ARBA00011738"/>
    </source>
</evidence>
<sequence length="216" mass="24369">MQRNGAIRYHHAYPASPSADADDVMHHRTTIPMSAIDTPVTLRLMTEQDLPMLHDWLNRPHIFEWWGGEEERPTLDEVLEHYLPRVLAEESVTPYIAMLGEEPIGYAQSYVALGSGDGWWEDETDPGVRGIDQSLANPTQLSKGLGTKLVRALVERLFLDSTVTKIQTDPTPNNHRAIRCYEKAGFVRQKIITTPDGPAVYMVQTRQSFENARSTA</sequence>
<evidence type="ECO:0000256" key="6">
    <source>
        <dbReference type="ARBA" id="ARBA00023251"/>
    </source>
</evidence>
<dbReference type="InterPro" id="IPR000182">
    <property type="entry name" value="GNAT_dom"/>
</dbReference>
<dbReference type="Proteomes" id="UP000010366">
    <property type="component" value="Plasmid pCHA6605.01"/>
</dbReference>
<reference evidence="11 12" key="1">
    <citation type="submission" date="2012-05" db="EMBL/GenBank/DDBJ databases">
        <title>Noncontiguous Finished plasmid 1 of genome of Chamaesiphon sp. PCC 6605.</title>
        <authorList>
            <consortium name="US DOE Joint Genome Institute"/>
            <person name="Gugger M."/>
            <person name="Coursin T."/>
            <person name="Rippka R."/>
            <person name="Tandeau De Marsac N."/>
            <person name="Huntemann M."/>
            <person name="Wei C.-L."/>
            <person name="Han J."/>
            <person name="Detter J.C."/>
            <person name="Han C."/>
            <person name="Tapia R."/>
            <person name="Chen A."/>
            <person name="Kyrpides N."/>
            <person name="Mavromatis K."/>
            <person name="Markowitz V."/>
            <person name="Szeto E."/>
            <person name="Ivanova N."/>
            <person name="Pagani I."/>
            <person name="Pati A."/>
            <person name="Goodwin L."/>
            <person name="Nordberg H.P."/>
            <person name="Cantor M.N."/>
            <person name="Hua S.X."/>
            <person name="Woyke T."/>
            <person name="Kerfeld C.A."/>
        </authorList>
    </citation>
    <scope>NUCLEOTIDE SEQUENCE [LARGE SCALE GENOMIC DNA]</scope>
    <source>
        <strain evidence="12">ATCC 27169 / PCC 6605</strain>
        <plasmid evidence="12">Plasmid pCHA6605.01</plasmid>
    </source>
</reference>
<comment type="pathway">
    <text evidence="2">Siderophore biosynthesis.</text>
</comment>
<dbReference type="CDD" id="cd04301">
    <property type="entry name" value="NAT_SF"/>
    <property type="match status" value="1"/>
</dbReference>
<comment type="function">
    <text evidence="1">Acyltransferase required for the direct transfer of medium- to long-chain fatty acyl moieties from a carrier protein (MbtL) on to the epsilon-amino group of lysine residue in the mycobactin core.</text>
</comment>
<proteinExistence type="predicted"/>
<dbReference type="HOGENOM" id="CLU_013985_12_0_3"/>
<dbReference type="EMBL" id="CP003601">
    <property type="protein sequence ID" value="AFY97005.1"/>
    <property type="molecule type" value="Genomic_DNA"/>
</dbReference>
<dbReference type="InterPro" id="IPR019432">
    <property type="entry name" value="Acyltransferase_MbtK/IucB-like"/>
</dbReference>
<evidence type="ECO:0000256" key="9">
    <source>
        <dbReference type="ARBA" id="ARBA00079472"/>
    </source>
</evidence>
<organism evidence="11 12">
    <name type="scientific">Chamaesiphon minutus (strain ATCC 27169 / PCC 6605)</name>
    <dbReference type="NCBI Taxonomy" id="1173020"/>
    <lineage>
        <taxon>Bacteria</taxon>
        <taxon>Bacillati</taxon>
        <taxon>Cyanobacteriota</taxon>
        <taxon>Cyanophyceae</taxon>
        <taxon>Gomontiellales</taxon>
        <taxon>Chamaesiphonaceae</taxon>
        <taxon>Chamaesiphon</taxon>
    </lineage>
</organism>
<keyword evidence="11" id="KW-0689">Ribosomal protein</keyword>
<dbReference type="InterPro" id="IPR016181">
    <property type="entry name" value="Acyl_CoA_acyltransferase"/>
</dbReference>
<dbReference type="PATRIC" id="fig|1173020.3.peg.7079"/>
<dbReference type="SMART" id="SM01006">
    <property type="entry name" value="AlcB"/>
    <property type="match status" value="1"/>
</dbReference>
<accession>K9UQC3</accession>
<dbReference type="GO" id="GO:0046677">
    <property type="term" value="P:response to antibiotic"/>
    <property type="evidence" value="ECO:0007669"/>
    <property type="project" value="UniProtKB-KW"/>
</dbReference>
<feature type="domain" description="N-acetyltransferase" evidence="10">
    <location>
        <begin position="40"/>
        <end position="207"/>
    </location>
</feature>